<dbReference type="Pfam" id="PF00185">
    <property type="entry name" value="OTCace"/>
    <property type="match status" value="1"/>
</dbReference>
<accession>A0A645HSM4</accession>
<evidence type="ECO:0000313" key="3">
    <source>
        <dbReference type="EMBL" id="MPN42048.1"/>
    </source>
</evidence>
<dbReference type="GO" id="GO:0044205">
    <property type="term" value="P:'de novo' UMP biosynthetic process"/>
    <property type="evidence" value="ECO:0007669"/>
    <property type="project" value="UniProtKB-UniPathway"/>
</dbReference>
<dbReference type="GO" id="GO:0006520">
    <property type="term" value="P:amino acid metabolic process"/>
    <property type="evidence" value="ECO:0007669"/>
    <property type="project" value="InterPro"/>
</dbReference>
<dbReference type="InterPro" id="IPR006130">
    <property type="entry name" value="Asp/Orn_carbamoylTrfase"/>
</dbReference>
<proteinExistence type="predicted"/>
<dbReference type="SUPFAM" id="SSF53671">
    <property type="entry name" value="Aspartate/ornithine carbamoyltransferase"/>
    <property type="match status" value="1"/>
</dbReference>
<feature type="domain" description="Aspartate/ornithine carbamoyltransferase Asp/Orn-binding" evidence="2">
    <location>
        <begin position="1"/>
        <end position="48"/>
    </location>
</feature>
<dbReference type="PRINTS" id="PR00101">
    <property type="entry name" value="ATCASE"/>
</dbReference>
<sequence>MALAKADMIVMHPLPRINEIATEVDDDPRAAYFEQVRYGMFVRMALIMKLLGAEEPA</sequence>
<dbReference type="GO" id="GO:0016597">
    <property type="term" value="F:amino acid binding"/>
    <property type="evidence" value="ECO:0007669"/>
    <property type="project" value="InterPro"/>
</dbReference>
<evidence type="ECO:0000259" key="2">
    <source>
        <dbReference type="Pfam" id="PF00185"/>
    </source>
</evidence>
<protein>
    <submittedName>
        <fullName evidence="3">Aspartate carbamoyltransferase catalytic subunit</fullName>
        <ecNumber evidence="3">2.1.3.2</ecNumber>
    </submittedName>
</protein>
<gene>
    <name evidence="3" type="primary">pyrB_46</name>
    <name evidence="3" type="ORF">SDC9_189604</name>
</gene>
<dbReference type="EC" id="2.1.3.2" evidence="3"/>
<dbReference type="PRINTS" id="PR00100">
    <property type="entry name" value="AOTCASE"/>
</dbReference>
<dbReference type="InterPro" id="IPR036901">
    <property type="entry name" value="Asp/Orn_carbamoylTrfase_sf"/>
</dbReference>
<dbReference type="UniPathway" id="UPA00070">
    <property type="reaction ID" value="UER00116"/>
</dbReference>
<organism evidence="3">
    <name type="scientific">bioreactor metagenome</name>
    <dbReference type="NCBI Taxonomy" id="1076179"/>
    <lineage>
        <taxon>unclassified sequences</taxon>
        <taxon>metagenomes</taxon>
        <taxon>ecological metagenomes</taxon>
    </lineage>
</organism>
<dbReference type="Gene3D" id="3.40.50.1370">
    <property type="entry name" value="Aspartate/ornithine carbamoyltransferase"/>
    <property type="match status" value="1"/>
</dbReference>
<dbReference type="AlphaFoldDB" id="A0A645HSM4"/>
<comment type="caution">
    <text evidence="3">The sequence shown here is derived from an EMBL/GenBank/DDBJ whole genome shotgun (WGS) entry which is preliminary data.</text>
</comment>
<name>A0A645HSM4_9ZZZZ</name>
<evidence type="ECO:0000256" key="1">
    <source>
        <dbReference type="ARBA" id="ARBA00022679"/>
    </source>
</evidence>
<reference evidence="3" key="1">
    <citation type="submission" date="2019-08" db="EMBL/GenBank/DDBJ databases">
        <authorList>
            <person name="Kucharzyk K."/>
            <person name="Murdoch R.W."/>
            <person name="Higgins S."/>
            <person name="Loffler F."/>
        </authorList>
    </citation>
    <scope>NUCLEOTIDE SEQUENCE</scope>
</reference>
<dbReference type="EMBL" id="VSSQ01099497">
    <property type="protein sequence ID" value="MPN42048.1"/>
    <property type="molecule type" value="Genomic_DNA"/>
</dbReference>
<dbReference type="GO" id="GO:0004070">
    <property type="term" value="F:aspartate carbamoyltransferase activity"/>
    <property type="evidence" value="ECO:0007669"/>
    <property type="project" value="UniProtKB-EC"/>
</dbReference>
<dbReference type="InterPro" id="IPR006131">
    <property type="entry name" value="Asp_carbamoyltransf_Asp/Orn-bd"/>
</dbReference>
<keyword evidence="1 3" id="KW-0808">Transferase</keyword>